<evidence type="ECO:0000256" key="6">
    <source>
        <dbReference type="PIRSR" id="PIRSR037217-1"/>
    </source>
</evidence>
<evidence type="ECO:0000256" key="3">
    <source>
        <dbReference type="ARBA" id="ARBA00022723"/>
    </source>
</evidence>
<feature type="region of interest" description="Disordered" evidence="8">
    <location>
        <begin position="1"/>
        <end position="26"/>
    </location>
</feature>
<dbReference type="GO" id="GO:0004181">
    <property type="term" value="F:metallocarboxypeptidase activity"/>
    <property type="evidence" value="ECO:0007669"/>
    <property type="project" value="InterPro"/>
</dbReference>
<feature type="binding site" evidence="7">
    <location>
        <position position="210"/>
    </location>
    <ligand>
        <name>Zn(2+)</name>
        <dbReference type="ChEBI" id="CHEBI:29105"/>
        <label>1</label>
    </ligand>
</feature>
<feature type="transmembrane region" description="Helical" evidence="9">
    <location>
        <begin position="33"/>
        <end position="50"/>
    </location>
</feature>
<feature type="compositionally biased region" description="Polar residues" evidence="8">
    <location>
        <begin position="7"/>
        <end position="26"/>
    </location>
</feature>
<evidence type="ECO:0000313" key="12">
    <source>
        <dbReference type="Proteomes" id="UP000664132"/>
    </source>
</evidence>
<reference evidence="11" key="1">
    <citation type="submission" date="2021-02" db="EMBL/GenBank/DDBJ databases">
        <title>Genome sequence Cadophora malorum strain M34.</title>
        <authorList>
            <person name="Stefanovic E."/>
            <person name="Vu D."/>
            <person name="Scully C."/>
            <person name="Dijksterhuis J."/>
            <person name="Roader J."/>
            <person name="Houbraken J."/>
        </authorList>
    </citation>
    <scope>NUCLEOTIDE SEQUENCE</scope>
    <source>
        <strain evidence="11">M34</strain>
    </source>
</reference>
<dbReference type="InterPro" id="IPR047177">
    <property type="entry name" value="Pept_M20A"/>
</dbReference>
<dbReference type="CDD" id="cd05674">
    <property type="entry name" value="M20_yscS"/>
    <property type="match status" value="1"/>
</dbReference>
<feature type="binding site" evidence="7">
    <location>
        <position position="245"/>
    </location>
    <ligand>
        <name>Zn(2+)</name>
        <dbReference type="ChEBI" id="CHEBI:29105"/>
        <label>1</label>
    </ligand>
</feature>
<evidence type="ECO:0000259" key="10">
    <source>
        <dbReference type="Pfam" id="PF07687"/>
    </source>
</evidence>
<dbReference type="InterPro" id="IPR011650">
    <property type="entry name" value="Peptidase_M20_dimer"/>
</dbReference>
<dbReference type="SUPFAM" id="SSF55031">
    <property type="entry name" value="Bacterial exopeptidase dimerisation domain"/>
    <property type="match status" value="1"/>
</dbReference>
<evidence type="ECO:0000256" key="1">
    <source>
        <dbReference type="ARBA" id="ARBA00006247"/>
    </source>
</evidence>
<feature type="active site" description="Proton acceptor" evidence="6">
    <location>
        <position position="244"/>
    </location>
</feature>
<evidence type="ECO:0000256" key="7">
    <source>
        <dbReference type="PIRSR" id="PIRSR037217-2"/>
    </source>
</evidence>
<dbReference type="InterPro" id="IPR002933">
    <property type="entry name" value="Peptidase_M20"/>
</dbReference>
<feature type="active site" evidence="6">
    <location>
        <position position="177"/>
    </location>
</feature>
<evidence type="ECO:0000256" key="4">
    <source>
        <dbReference type="ARBA" id="ARBA00022801"/>
    </source>
</evidence>
<evidence type="ECO:0000256" key="9">
    <source>
        <dbReference type="SAM" id="Phobius"/>
    </source>
</evidence>
<evidence type="ECO:0000256" key="5">
    <source>
        <dbReference type="ARBA" id="ARBA00022833"/>
    </source>
</evidence>
<evidence type="ECO:0000313" key="11">
    <source>
        <dbReference type="EMBL" id="KAG4421124.1"/>
    </source>
</evidence>
<dbReference type="SUPFAM" id="SSF53187">
    <property type="entry name" value="Zn-dependent exopeptidases"/>
    <property type="match status" value="1"/>
</dbReference>
<keyword evidence="9" id="KW-0812">Transmembrane</keyword>
<dbReference type="GO" id="GO:0051603">
    <property type="term" value="P:proteolysis involved in protein catabolic process"/>
    <property type="evidence" value="ECO:0007669"/>
    <property type="project" value="TreeGrafter"/>
</dbReference>
<keyword evidence="2" id="KW-0645">Protease</keyword>
<dbReference type="AlphaFoldDB" id="A0A8H7WBH5"/>
<dbReference type="InterPro" id="IPR017141">
    <property type="entry name" value="Pept_M20_carboxypep"/>
</dbReference>
<feature type="binding site" evidence="7">
    <location>
        <position position="175"/>
    </location>
    <ligand>
        <name>Zn(2+)</name>
        <dbReference type="ChEBI" id="CHEBI:29105"/>
        <label>2</label>
    </ligand>
</feature>
<dbReference type="Proteomes" id="UP000664132">
    <property type="component" value="Unassembled WGS sequence"/>
</dbReference>
<accession>A0A8H7WBH5</accession>
<feature type="binding site" evidence="7">
    <location>
        <position position="557"/>
    </location>
    <ligand>
        <name>Zn(2+)</name>
        <dbReference type="ChEBI" id="CHEBI:29105"/>
        <label>1</label>
    </ligand>
</feature>
<gene>
    <name evidence="11" type="ORF">IFR04_005767</name>
</gene>
<dbReference type="GO" id="GO:0046872">
    <property type="term" value="F:metal ion binding"/>
    <property type="evidence" value="ECO:0007669"/>
    <property type="project" value="UniProtKB-KW"/>
</dbReference>
<keyword evidence="9" id="KW-1133">Transmembrane helix</keyword>
<feature type="domain" description="Peptidase M20 dimerisation" evidence="10">
    <location>
        <begin position="292"/>
        <end position="459"/>
    </location>
</feature>
<sequence length="587" mass="64580">MEKSITDRTLPTTSVDDINSNGGNKVSHTRRKLAWALIPLALIYLTFFHATPRTRWTNSPVLNYTAQCVQPDALFPKDTPELSKAFDFISSDAFRNASIERLSGAVKIKTETFDDLGAIGEDKRWEVFYGFHDYLEKIFPLVHEKLKVEKINTHGLLFTWQGSNPDLKPTTLLAHQDTVPVPVDTIPAWEHPPWSGFYDGKYIWGRGSSDCKNQLIATLETVELLLSANFVPKRTLLLAYGFDEETFGYHGAGNLSAVLHSRYGDDGLAVVVDEGASFEEAWGTVFAKPGAAEKGSTNVEITIRSPGGHSSIPRDHTSIGILSELIYLIESTQYPTRLYDENPYFTQLQCGAAYSPDFDPKLKKLLDQRLVESGSGVEGNGHPCAKKSDTLALEAARQGPEIKYLLQTSQAVDIISGGVKVNALPERAQAIVNHRVNVGETAQAVFDHLTSVASHIASKHNLTLHAFDGIEAASSLILAHNDVLAPAPVTPSDSSVVSPYSVLAGTNRAIYGPSIITTPGIMTGNTDTRFFWDLTKHIFRFAPGYDSEDEEGLGNIHTVNEKVSVRNHVNAVKWFTLFVRNLDEAEL</sequence>
<dbReference type="PIRSF" id="PIRSF037217">
    <property type="entry name" value="Carboxypeptidase_S"/>
    <property type="match status" value="1"/>
</dbReference>
<dbReference type="Gene3D" id="3.30.70.360">
    <property type="match status" value="1"/>
</dbReference>
<dbReference type="Gene3D" id="1.10.150.900">
    <property type="match status" value="1"/>
</dbReference>
<proteinExistence type="inferred from homology"/>
<keyword evidence="12" id="KW-1185">Reference proteome</keyword>
<dbReference type="Pfam" id="PF01546">
    <property type="entry name" value="Peptidase_M20"/>
    <property type="match status" value="1"/>
</dbReference>
<dbReference type="FunFam" id="3.40.630.10:FF:000027">
    <property type="entry name" value="N-fatty-acyl-amino acid synthase/hydrolase PM20D1"/>
    <property type="match status" value="1"/>
</dbReference>
<dbReference type="PANTHER" id="PTHR45962">
    <property type="entry name" value="N-FATTY-ACYL-AMINO ACID SYNTHASE/HYDROLASE PM20D1"/>
    <property type="match status" value="1"/>
</dbReference>
<feature type="binding site" evidence="7">
    <location>
        <position position="273"/>
    </location>
    <ligand>
        <name>Zn(2+)</name>
        <dbReference type="ChEBI" id="CHEBI:29105"/>
        <label>2</label>
    </ligand>
</feature>
<dbReference type="Pfam" id="PF07687">
    <property type="entry name" value="M20_dimer"/>
    <property type="match status" value="1"/>
</dbReference>
<dbReference type="PANTHER" id="PTHR45962:SF1">
    <property type="entry name" value="N-FATTY-ACYL-AMINO ACID SYNTHASE_HYDROLASE PM20D1"/>
    <property type="match status" value="1"/>
</dbReference>
<keyword evidence="5 7" id="KW-0862">Zinc</keyword>
<dbReference type="GO" id="GO:0000328">
    <property type="term" value="C:fungal-type vacuole lumen"/>
    <property type="evidence" value="ECO:0007669"/>
    <property type="project" value="TreeGrafter"/>
</dbReference>
<keyword evidence="4" id="KW-0378">Hydrolase</keyword>
<dbReference type="EMBL" id="JAFJYH010000071">
    <property type="protein sequence ID" value="KAG4421124.1"/>
    <property type="molecule type" value="Genomic_DNA"/>
</dbReference>
<evidence type="ECO:0000256" key="8">
    <source>
        <dbReference type="SAM" id="MobiDB-lite"/>
    </source>
</evidence>
<feature type="binding site" evidence="7">
    <location>
        <position position="210"/>
    </location>
    <ligand>
        <name>Zn(2+)</name>
        <dbReference type="ChEBI" id="CHEBI:29105"/>
        <label>2</label>
    </ligand>
</feature>
<keyword evidence="9" id="KW-0472">Membrane</keyword>
<dbReference type="OrthoDB" id="3064516at2759"/>
<keyword evidence="3 7" id="KW-0479">Metal-binding</keyword>
<organism evidence="11 12">
    <name type="scientific">Cadophora malorum</name>
    <dbReference type="NCBI Taxonomy" id="108018"/>
    <lineage>
        <taxon>Eukaryota</taxon>
        <taxon>Fungi</taxon>
        <taxon>Dikarya</taxon>
        <taxon>Ascomycota</taxon>
        <taxon>Pezizomycotina</taxon>
        <taxon>Leotiomycetes</taxon>
        <taxon>Helotiales</taxon>
        <taxon>Ploettnerulaceae</taxon>
        <taxon>Cadophora</taxon>
    </lineage>
</organism>
<name>A0A8H7WBH5_9HELO</name>
<evidence type="ECO:0000256" key="2">
    <source>
        <dbReference type="ARBA" id="ARBA00022670"/>
    </source>
</evidence>
<dbReference type="Gene3D" id="3.40.630.10">
    <property type="entry name" value="Zn peptidases"/>
    <property type="match status" value="1"/>
</dbReference>
<dbReference type="InterPro" id="IPR036264">
    <property type="entry name" value="Bact_exopeptidase_dim_dom"/>
</dbReference>
<comment type="similarity">
    <text evidence="1">Belongs to the peptidase M20A family.</text>
</comment>
<comment type="caution">
    <text evidence="11">The sequence shown here is derived from an EMBL/GenBank/DDBJ whole genome shotgun (WGS) entry which is preliminary data.</text>
</comment>
<protein>
    <recommendedName>
        <fullName evidence="10">Peptidase M20 dimerisation domain-containing protein</fullName>
    </recommendedName>
</protein>